<feature type="binding site" evidence="9">
    <location>
        <position position="75"/>
    </location>
    <ligand>
        <name>substrate</name>
    </ligand>
</feature>
<dbReference type="SUPFAM" id="SSF56655">
    <property type="entry name" value="Carbohydrate phosphatase"/>
    <property type="match status" value="1"/>
</dbReference>
<dbReference type="Gene3D" id="3.30.540.10">
    <property type="entry name" value="Fructose-1,6-Bisphosphatase, subunit A, domain 1"/>
    <property type="match status" value="1"/>
</dbReference>
<feature type="binding site" evidence="9">
    <location>
        <position position="95"/>
    </location>
    <ligand>
        <name>Mg(2+)</name>
        <dbReference type="ChEBI" id="CHEBI:18420"/>
        <label>2</label>
    </ligand>
</feature>
<keyword evidence="5 9" id="KW-0479">Metal-binding</keyword>
<comment type="cofactor">
    <cofactor evidence="9 10">
        <name>Mg(2+)</name>
        <dbReference type="ChEBI" id="CHEBI:18420"/>
    </cofactor>
</comment>
<dbReference type="PANTHER" id="PTHR43028">
    <property type="entry name" value="3'(2'),5'-BISPHOSPHATE NUCLEOTIDASE 1"/>
    <property type="match status" value="1"/>
</dbReference>
<evidence type="ECO:0000256" key="4">
    <source>
        <dbReference type="ARBA" id="ARBA00022519"/>
    </source>
</evidence>
<keyword evidence="3 9" id="KW-1003">Cell membrane</keyword>
<dbReference type="InterPro" id="IPR000760">
    <property type="entry name" value="Inositol_monophosphatase-like"/>
</dbReference>
<evidence type="ECO:0000256" key="10">
    <source>
        <dbReference type="PIRSR" id="PIRSR600760-2"/>
    </source>
</evidence>
<comment type="catalytic activity">
    <reaction evidence="1 9">
        <text>adenosine 3',5'-bisphosphate + H2O = AMP + phosphate</text>
        <dbReference type="Rhea" id="RHEA:10040"/>
        <dbReference type="ChEBI" id="CHEBI:15377"/>
        <dbReference type="ChEBI" id="CHEBI:43474"/>
        <dbReference type="ChEBI" id="CHEBI:58343"/>
        <dbReference type="ChEBI" id="CHEBI:456215"/>
        <dbReference type="EC" id="3.1.3.7"/>
    </reaction>
</comment>
<protein>
    <recommendedName>
        <fullName evidence="9">3'(2'),5'-bisphosphate nucleotidase CysQ</fullName>
        <ecNumber evidence="9">3.1.3.7</ecNumber>
    </recommendedName>
    <alternativeName>
        <fullName evidence="9">3'(2'),5-bisphosphonucleoside 3'(2')-phosphohydrolase</fullName>
    </alternativeName>
    <alternativeName>
        <fullName evidence="9">3'-phosphoadenosine 5'-phosphate phosphatase</fullName>
        <shortName evidence="9">PAP phosphatase</shortName>
    </alternativeName>
</protein>
<keyword evidence="12" id="KW-1185">Reference proteome</keyword>
<dbReference type="KEGG" id="chu:CHU_0638"/>
<dbReference type="GO" id="GO:0005886">
    <property type="term" value="C:plasma membrane"/>
    <property type="evidence" value="ECO:0007669"/>
    <property type="project" value="UniProtKB-SubCell"/>
</dbReference>
<organism evidence="11 12">
    <name type="scientific">Cytophaga hutchinsonii (strain ATCC 33406 / DSM 1761 / CIP 103989 / NBRC 15051 / NCIMB 9469 / D465)</name>
    <dbReference type="NCBI Taxonomy" id="269798"/>
    <lineage>
        <taxon>Bacteria</taxon>
        <taxon>Pseudomonadati</taxon>
        <taxon>Bacteroidota</taxon>
        <taxon>Cytophagia</taxon>
        <taxon>Cytophagales</taxon>
        <taxon>Cytophagaceae</taxon>
        <taxon>Cytophaga</taxon>
    </lineage>
</organism>
<evidence type="ECO:0000256" key="3">
    <source>
        <dbReference type="ARBA" id="ARBA00022475"/>
    </source>
</evidence>
<dbReference type="PROSITE" id="PS00630">
    <property type="entry name" value="IMP_2"/>
    <property type="match status" value="1"/>
</dbReference>
<dbReference type="GO" id="GO:0050427">
    <property type="term" value="P:3'-phosphoadenosine 5'-phosphosulfate metabolic process"/>
    <property type="evidence" value="ECO:0007669"/>
    <property type="project" value="TreeGrafter"/>
</dbReference>
<keyword evidence="6 9" id="KW-0378">Hydrolase</keyword>
<dbReference type="GO" id="GO:0046854">
    <property type="term" value="P:phosphatidylinositol phosphate biosynthetic process"/>
    <property type="evidence" value="ECO:0007669"/>
    <property type="project" value="InterPro"/>
</dbReference>
<dbReference type="InterPro" id="IPR050725">
    <property type="entry name" value="CysQ/Inositol_MonoPase"/>
</dbReference>
<evidence type="ECO:0000256" key="7">
    <source>
        <dbReference type="ARBA" id="ARBA00022842"/>
    </source>
</evidence>
<feature type="binding site" evidence="10">
    <location>
        <position position="98"/>
    </location>
    <ligand>
        <name>Mg(2+)</name>
        <dbReference type="ChEBI" id="CHEBI:18420"/>
        <label>1</label>
        <note>catalytic</note>
    </ligand>
</feature>
<sequence length="261" mass="28691">MKFKTDLMNNLLENAIVASMVAGKAIMEVYAIPDFTDLIEIKNDKSPLTVADKNAHQVIYTLLRGEFPEIPMISEEGKGTPYEERKDWKRYWLVDPLDGTKEFIKRNGEFTVNIALIENNRPVMGVVYIPVTDTLYAGIVGQGAFKIVNGEETPITVRKAPDTGRTAVGSRSHSTEEEAKLLADYNVTDFITTGSSIKFCLVAEGTADLYYRAGPTMEWDTAAGQAVLEAAGGTLTNPDGSMFLYNKENLLNGGFLCKGDI</sequence>
<comment type="function">
    <text evidence="9">Converts adenosine-3',5'-bisphosphate (PAP) to AMP.</text>
</comment>
<feature type="binding site" evidence="9 10">
    <location>
        <position position="220"/>
    </location>
    <ligand>
        <name>Mg(2+)</name>
        <dbReference type="ChEBI" id="CHEBI:18420"/>
        <label>2</label>
    </ligand>
</feature>
<dbReference type="InterPro" id="IPR020583">
    <property type="entry name" value="Inositol_monoP_metal-BS"/>
</dbReference>
<comment type="subcellular location">
    <subcellularLocation>
        <location evidence="9">Cell inner membrane</location>
        <topology evidence="9">Peripheral membrane protein</topology>
        <orientation evidence="9">Cytoplasmic side</orientation>
    </subcellularLocation>
</comment>
<keyword evidence="8 9" id="KW-0472">Membrane</keyword>
<feature type="binding site" evidence="9">
    <location>
        <position position="75"/>
    </location>
    <ligand>
        <name>Mg(2+)</name>
        <dbReference type="ChEBI" id="CHEBI:18420"/>
        <label>1</label>
    </ligand>
</feature>
<evidence type="ECO:0000256" key="5">
    <source>
        <dbReference type="ARBA" id="ARBA00022723"/>
    </source>
</evidence>
<dbReference type="Proteomes" id="UP000001822">
    <property type="component" value="Chromosome"/>
</dbReference>
<dbReference type="EC" id="3.1.3.7" evidence="9"/>
<feature type="binding site" evidence="9">
    <location>
        <position position="98"/>
    </location>
    <ligand>
        <name>Mg(2+)</name>
        <dbReference type="ChEBI" id="CHEBI:18420"/>
        <label>2</label>
    </ligand>
</feature>
<dbReference type="GO" id="GO:0000287">
    <property type="term" value="F:magnesium ion binding"/>
    <property type="evidence" value="ECO:0007669"/>
    <property type="project" value="UniProtKB-UniRule"/>
</dbReference>
<dbReference type="GO" id="GO:0000103">
    <property type="term" value="P:sulfate assimilation"/>
    <property type="evidence" value="ECO:0007669"/>
    <property type="project" value="TreeGrafter"/>
</dbReference>
<feature type="binding site" evidence="9">
    <location>
        <position position="97"/>
    </location>
    <ligand>
        <name>Mg(2+)</name>
        <dbReference type="ChEBI" id="CHEBI:18420"/>
        <label>1</label>
    </ligand>
</feature>
<accession>A0A6N4SNP4</accession>
<dbReference type="EMBL" id="CP000383">
    <property type="protein sequence ID" value="ABG57925.1"/>
    <property type="molecule type" value="Genomic_DNA"/>
</dbReference>
<feature type="binding site" evidence="10">
    <location>
        <position position="97"/>
    </location>
    <ligand>
        <name>Mg(2+)</name>
        <dbReference type="ChEBI" id="CHEBI:18420"/>
        <label>1</label>
        <note>catalytic</note>
    </ligand>
</feature>
<gene>
    <name evidence="9 11" type="primary">cysQ</name>
    <name evidence="11" type="ordered locus">CHU_0638</name>
</gene>
<feature type="binding site" evidence="10">
    <location>
        <position position="75"/>
    </location>
    <ligand>
        <name>Mg(2+)</name>
        <dbReference type="ChEBI" id="CHEBI:18420"/>
        <label>1</label>
        <note>catalytic</note>
    </ligand>
</feature>
<dbReference type="HAMAP" id="MF_02095">
    <property type="entry name" value="CysQ"/>
    <property type="match status" value="1"/>
</dbReference>
<dbReference type="Pfam" id="PF00459">
    <property type="entry name" value="Inositol_P"/>
    <property type="match status" value="1"/>
</dbReference>
<dbReference type="AlphaFoldDB" id="A0A6N4SNP4"/>
<dbReference type="PANTHER" id="PTHR43028:SF5">
    <property type="entry name" value="3'(2'),5'-BISPHOSPHATE NUCLEOTIDASE 1"/>
    <property type="match status" value="1"/>
</dbReference>
<proteinExistence type="inferred from homology"/>
<feature type="binding site" evidence="9">
    <location>
        <begin position="97"/>
        <end position="100"/>
    </location>
    <ligand>
        <name>substrate</name>
    </ligand>
</feature>
<evidence type="ECO:0000256" key="9">
    <source>
        <dbReference type="HAMAP-Rule" id="MF_02095"/>
    </source>
</evidence>
<dbReference type="InterPro" id="IPR020550">
    <property type="entry name" value="Inositol_monophosphatase_CS"/>
</dbReference>
<evidence type="ECO:0000256" key="2">
    <source>
        <dbReference type="ARBA" id="ARBA00005289"/>
    </source>
</evidence>
<evidence type="ECO:0000256" key="6">
    <source>
        <dbReference type="ARBA" id="ARBA00022801"/>
    </source>
</evidence>
<name>A0A6N4SNP4_CYTH3</name>
<dbReference type="PROSITE" id="PS00629">
    <property type="entry name" value="IMP_1"/>
    <property type="match status" value="1"/>
</dbReference>
<comment type="similarity">
    <text evidence="2 9">Belongs to the inositol monophosphatase superfamily. CysQ family.</text>
</comment>
<feature type="binding site" evidence="9">
    <location>
        <position position="220"/>
    </location>
    <ligand>
        <name>substrate</name>
    </ligand>
</feature>
<evidence type="ECO:0000313" key="11">
    <source>
        <dbReference type="EMBL" id="ABG57925.1"/>
    </source>
</evidence>
<dbReference type="NCBIfam" id="TIGR01331">
    <property type="entry name" value="bisphos_cysQ"/>
    <property type="match status" value="1"/>
</dbReference>
<keyword evidence="4 9" id="KW-0997">Cell inner membrane</keyword>
<feature type="binding site" evidence="10">
    <location>
        <position position="95"/>
    </location>
    <ligand>
        <name>Mg(2+)</name>
        <dbReference type="ChEBI" id="CHEBI:18420"/>
        <label>1</label>
        <note>catalytic</note>
    </ligand>
</feature>
<keyword evidence="7 9" id="KW-0460">Magnesium</keyword>
<evidence type="ECO:0000313" key="12">
    <source>
        <dbReference type="Proteomes" id="UP000001822"/>
    </source>
</evidence>
<dbReference type="InterPro" id="IPR006240">
    <property type="entry name" value="CysQ"/>
</dbReference>
<dbReference type="CDD" id="cd01638">
    <property type="entry name" value="CysQ"/>
    <property type="match status" value="1"/>
</dbReference>
<evidence type="ECO:0000256" key="8">
    <source>
        <dbReference type="ARBA" id="ARBA00023136"/>
    </source>
</evidence>
<dbReference type="GO" id="GO:0008441">
    <property type="term" value="F:3'(2'),5'-bisphosphate nucleotidase activity"/>
    <property type="evidence" value="ECO:0007669"/>
    <property type="project" value="UniProtKB-UniRule"/>
</dbReference>
<dbReference type="Gene3D" id="3.40.190.80">
    <property type="match status" value="1"/>
</dbReference>
<feature type="binding site" evidence="9">
    <location>
        <position position="95"/>
    </location>
    <ligand>
        <name>Mg(2+)</name>
        <dbReference type="ChEBI" id="CHEBI:18420"/>
        <label>1</label>
    </ligand>
</feature>
<evidence type="ECO:0000256" key="1">
    <source>
        <dbReference type="ARBA" id="ARBA00001625"/>
    </source>
</evidence>
<reference evidence="11 12" key="1">
    <citation type="journal article" date="2007" name="Appl. Environ. Microbiol.">
        <title>Genome sequence of the cellulolytic gliding bacterium Cytophaga hutchinsonii.</title>
        <authorList>
            <person name="Xie G."/>
            <person name="Bruce D.C."/>
            <person name="Challacombe J.F."/>
            <person name="Chertkov O."/>
            <person name="Detter J.C."/>
            <person name="Gilna P."/>
            <person name="Han C.S."/>
            <person name="Lucas S."/>
            <person name="Misra M."/>
            <person name="Myers G.L."/>
            <person name="Richardson P."/>
            <person name="Tapia R."/>
            <person name="Thayer N."/>
            <person name="Thompson L.S."/>
            <person name="Brettin T.S."/>
            <person name="Henrissat B."/>
            <person name="Wilson D.B."/>
            <person name="McBride M.J."/>
        </authorList>
    </citation>
    <scope>NUCLEOTIDE SEQUENCE [LARGE SCALE GENOMIC DNA]</scope>
    <source>
        <strain evidence="12">ATCC 33406 / DSM 1761 / CIP 103989 / NBRC 15051 / NCIMB 9469 / D465</strain>
    </source>
</reference>